<keyword evidence="9" id="KW-1185">Reference proteome</keyword>
<evidence type="ECO:0000256" key="2">
    <source>
        <dbReference type="ARBA" id="ARBA00008488"/>
    </source>
</evidence>
<feature type="binding site" evidence="6">
    <location>
        <position position="194"/>
    </location>
    <ligand>
        <name>Zn(2+)</name>
        <dbReference type="ChEBI" id="CHEBI:29105"/>
    </ligand>
</feature>
<feature type="transmembrane region" description="Helical" evidence="7">
    <location>
        <begin position="196"/>
        <end position="214"/>
    </location>
</feature>
<evidence type="ECO:0000256" key="4">
    <source>
        <dbReference type="ARBA" id="ARBA00022989"/>
    </source>
</evidence>
<dbReference type="GO" id="GO:0046872">
    <property type="term" value="F:metal ion binding"/>
    <property type="evidence" value="ECO:0007669"/>
    <property type="project" value="UniProtKB-KW"/>
</dbReference>
<accession>A0A0B7GZS1</accession>
<dbReference type="InterPro" id="IPR005744">
    <property type="entry name" value="Hy-lIII"/>
</dbReference>
<evidence type="ECO:0000313" key="9">
    <source>
        <dbReference type="Proteomes" id="UP000042527"/>
    </source>
</evidence>
<keyword evidence="5 7" id="KW-0472">Membrane</keyword>
<keyword evidence="3 7" id="KW-0812">Transmembrane</keyword>
<keyword evidence="6" id="KW-0479">Metal-binding</keyword>
<dbReference type="PANTHER" id="PTHR20855:SF129">
    <property type="entry name" value="HEMOLYSIN-3 HOMOLOG"/>
    <property type="match status" value="1"/>
</dbReference>
<comment type="similarity">
    <text evidence="2">Belongs to the UPF0073 (Hly-III) family.</text>
</comment>
<dbReference type="RefSeq" id="WP_024752261.1">
    <property type="nucleotide sequence ID" value="NZ_CDNC01000023.1"/>
</dbReference>
<dbReference type="InterPro" id="IPR004254">
    <property type="entry name" value="AdipoR/HlyIII-related"/>
</dbReference>
<dbReference type="PANTHER" id="PTHR20855">
    <property type="entry name" value="ADIPOR/PROGESTIN RECEPTOR-RELATED"/>
    <property type="match status" value="1"/>
</dbReference>
<comment type="subcellular location">
    <subcellularLocation>
        <location evidence="1">Endomembrane system</location>
        <topology evidence="1">Multi-pass membrane protein</topology>
    </subcellularLocation>
</comment>
<keyword evidence="4 7" id="KW-1133">Transmembrane helix</keyword>
<dbReference type="GO" id="GO:0140911">
    <property type="term" value="F:pore-forming activity"/>
    <property type="evidence" value="ECO:0007669"/>
    <property type="project" value="InterPro"/>
</dbReference>
<feature type="transmembrane region" description="Helical" evidence="7">
    <location>
        <begin position="165"/>
        <end position="187"/>
    </location>
</feature>
<feature type="binding site" evidence="6">
    <location>
        <position position="198"/>
    </location>
    <ligand>
        <name>Zn(2+)</name>
        <dbReference type="ChEBI" id="CHEBI:29105"/>
    </ligand>
</feature>
<dbReference type="Proteomes" id="UP000042527">
    <property type="component" value="Unassembled WGS sequence"/>
</dbReference>
<dbReference type="Pfam" id="PF03006">
    <property type="entry name" value="HlyIII"/>
    <property type="match status" value="1"/>
</dbReference>
<evidence type="ECO:0000256" key="5">
    <source>
        <dbReference type="ARBA" id="ARBA00023136"/>
    </source>
</evidence>
<feature type="binding site" evidence="6">
    <location>
        <position position="73"/>
    </location>
    <ligand>
        <name>Zn(2+)</name>
        <dbReference type="ChEBI" id="CHEBI:29105"/>
    </ligand>
</feature>
<feature type="transmembrane region" description="Helical" evidence="7">
    <location>
        <begin position="89"/>
        <end position="107"/>
    </location>
</feature>
<feature type="transmembrane region" description="Helical" evidence="7">
    <location>
        <begin position="15"/>
        <end position="37"/>
    </location>
</feature>
<reference evidence="9" key="1">
    <citation type="submission" date="2015-01" db="EMBL/GenBank/DDBJ databases">
        <authorList>
            <person name="Manzoor Shahid"/>
            <person name="Zubair Saima"/>
        </authorList>
    </citation>
    <scope>NUCLEOTIDE SEQUENCE [LARGE SCALE GENOMIC DNA]</scope>
    <source>
        <strain evidence="9">V1</strain>
    </source>
</reference>
<keyword evidence="6" id="KW-0862">Zinc</keyword>
<name>A0A0B7GZS1_TREPH</name>
<feature type="transmembrane region" description="Helical" evidence="7">
    <location>
        <begin position="113"/>
        <end position="132"/>
    </location>
</feature>
<evidence type="ECO:0000256" key="7">
    <source>
        <dbReference type="SAM" id="Phobius"/>
    </source>
</evidence>
<dbReference type="NCBIfam" id="TIGR01065">
    <property type="entry name" value="hlyIII"/>
    <property type="match status" value="1"/>
</dbReference>
<feature type="transmembrane region" description="Helical" evidence="7">
    <location>
        <begin position="139"/>
        <end position="159"/>
    </location>
</feature>
<dbReference type="GeneID" id="57752450"/>
<dbReference type="EMBL" id="CDNC01000023">
    <property type="protein sequence ID" value="CEM62176.1"/>
    <property type="molecule type" value="Genomic_DNA"/>
</dbReference>
<proteinExistence type="inferred from homology"/>
<dbReference type="GO" id="GO:0016020">
    <property type="term" value="C:membrane"/>
    <property type="evidence" value="ECO:0007669"/>
    <property type="project" value="InterPro"/>
</dbReference>
<feature type="transmembrane region" description="Helical" evidence="7">
    <location>
        <begin position="49"/>
        <end position="68"/>
    </location>
</feature>
<evidence type="ECO:0000313" key="8">
    <source>
        <dbReference type="EMBL" id="CEM62176.1"/>
    </source>
</evidence>
<evidence type="ECO:0000256" key="1">
    <source>
        <dbReference type="ARBA" id="ARBA00004127"/>
    </source>
</evidence>
<organism evidence="8 9">
    <name type="scientific">Treponema phagedenis</name>
    <dbReference type="NCBI Taxonomy" id="162"/>
    <lineage>
        <taxon>Bacteria</taxon>
        <taxon>Pseudomonadati</taxon>
        <taxon>Spirochaetota</taxon>
        <taxon>Spirochaetia</taxon>
        <taxon>Spirochaetales</taxon>
        <taxon>Treponemataceae</taxon>
        <taxon>Treponema</taxon>
    </lineage>
</organism>
<sequence length="216" mass="24106">MTNKIKRRYTVGEEIANAITHGVGVGLSIAALVLLIVRANRYAPPELKAGYIVGFSIFGASLIILYLFSTLYHALPLGAKKVFQIFDHCSIYILIAGTYTAFCLTALHGAIGWTIFGIIWGFAIAGIVLYAIFQNKFPIFSLITYIVMGWIIIFAARPLKSQLPSISFLFLILGGIVYTAGCIFFALKKIRWMHTIWHFFVLGGSILHFFSMYYSL</sequence>
<dbReference type="AlphaFoldDB" id="A0A0B7GZS1"/>
<evidence type="ECO:0000256" key="6">
    <source>
        <dbReference type="PIRSR" id="PIRSR604254-1"/>
    </source>
</evidence>
<gene>
    <name evidence="8" type="ORF">TPHV1_30071</name>
</gene>
<evidence type="ECO:0008006" key="10">
    <source>
        <dbReference type="Google" id="ProtNLM"/>
    </source>
</evidence>
<dbReference type="GO" id="GO:0012505">
    <property type="term" value="C:endomembrane system"/>
    <property type="evidence" value="ECO:0007669"/>
    <property type="project" value="UniProtKB-SubCell"/>
</dbReference>
<evidence type="ECO:0000256" key="3">
    <source>
        <dbReference type="ARBA" id="ARBA00022692"/>
    </source>
</evidence>
<protein>
    <recommendedName>
        <fullName evidence="10">Hemolysin III family protein</fullName>
    </recommendedName>
</protein>